<dbReference type="Pfam" id="PF06963">
    <property type="entry name" value="FPN1"/>
    <property type="match status" value="2"/>
</dbReference>
<dbReference type="PANTHER" id="PTHR11660">
    <property type="entry name" value="SOLUTE CARRIER FAMILY 40 MEMBER"/>
    <property type="match status" value="1"/>
</dbReference>
<dbReference type="RefSeq" id="XP_019030030.1">
    <property type="nucleotide sequence ID" value="XM_019177991.1"/>
</dbReference>
<dbReference type="GO" id="GO:0005381">
    <property type="term" value="F:iron ion transmembrane transporter activity"/>
    <property type="evidence" value="ECO:0007669"/>
    <property type="project" value="UniProtKB-UniRule"/>
</dbReference>
<feature type="region of interest" description="Disordered" evidence="7">
    <location>
        <begin position="177"/>
        <end position="196"/>
    </location>
</feature>
<keyword evidence="2 6" id="KW-0813">Transport</keyword>
<evidence type="ECO:0000313" key="8">
    <source>
        <dbReference type="EMBL" id="ODN91404.1"/>
    </source>
</evidence>
<accession>A0A1E3IS16</accession>
<evidence type="ECO:0000256" key="7">
    <source>
        <dbReference type="SAM" id="MobiDB-lite"/>
    </source>
</evidence>
<evidence type="ECO:0000256" key="1">
    <source>
        <dbReference type="ARBA" id="ARBA00004141"/>
    </source>
</evidence>
<keyword evidence="3 6" id="KW-0812">Transmembrane</keyword>
<dbReference type="Proteomes" id="UP000094819">
    <property type="component" value="Unassembled WGS sequence"/>
</dbReference>
<feature type="region of interest" description="Disordered" evidence="7">
    <location>
        <begin position="1"/>
        <end position="30"/>
    </location>
</feature>
<keyword evidence="6" id="KW-0406">Ion transport</keyword>
<feature type="transmembrane region" description="Helical" evidence="6">
    <location>
        <begin position="313"/>
        <end position="332"/>
    </location>
</feature>
<proteinExistence type="inferred from homology"/>
<keyword evidence="4 6" id="KW-1133">Transmembrane helix</keyword>
<dbReference type="GeneID" id="30195130"/>
<keyword evidence="5 6" id="KW-0472">Membrane</keyword>
<dbReference type="EMBL" id="AWGH01000019">
    <property type="protein sequence ID" value="ODN91404.1"/>
    <property type="molecule type" value="Genomic_DNA"/>
</dbReference>
<dbReference type="AlphaFoldDB" id="A0A1E3IS16"/>
<evidence type="ECO:0000256" key="5">
    <source>
        <dbReference type="ARBA" id="ARBA00023136"/>
    </source>
</evidence>
<evidence type="ECO:0000256" key="4">
    <source>
        <dbReference type="ARBA" id="ARBA00022989"/>
    </source>
</evidence>
<comment type="caution">
    <text evidence="8">The sequence shown here is derived from an EMBL/GenBank/DDBJ whole genome shotgun (WGS) entry which is preliminary data.</text>
</comment>
<protein>
    <recommendedName>
        <fullName evidence="6">Solute carrier family 40 member</fullName>
    </recommendedName>
</protein>
<name>A0A1E3IS16_9TREE</name>
<dbReference type="InterPro" id="IPR009716">
    <property type="entry name" value="Ferroportin-1"/>
</dbReference>
<evidence type="ECO:0000256" key="3">
    <source>
        <dbReference type="ARBA" id="ARBA00022692"/>
    </source>
</evidence>
<evidence type="ECO:0000256" key="2">
    <source>
        <dbReference type="ARBA" id="ARBA00022448"/>
    </source>
</evidence>
<dbReference type="OrthoDB" id="648861at2759"/>
<comment type="similarity">
    <text evidence="6">Belongs to the ferroportin (FP) (TC 2.A.100) family. SLC40A subfamily.</text>
</comment>
<evidence type="ECO:0000313" key="9">
    <source>
        <dbReference type="Proteomes" id="UP000094819"/>
    </source>
</evidence>
<comment type="subcellular location">
    <subcellularLocation>
        <location evidence="1 6">Membrane</location>
        <topology evidence="1 6">Multi-pass membrane protein</topology>
    </subcellularLocation>
</comment>
<sequence>MSWRVDGEGVLSRERGPGAKAQEEKEAWGAHDAPVTGWEVLVSQRLSVAGSRAIFYWLTKSPSISSTFLVLTMIVLAVLACIEKVSSIANLVSVEEDWVVVVAGDDSSTLAALNSQMRHIDLVCKLLGPLSIALLDGDSTKVAIGINLLMNITSVLVEYFAIAQVYSRDDDRLKLPKSVTSASRRPASKTKRPHPLSTKIRAVCGSSPPTPLVQDQPRPRPLPRRLVFAIYSERPFVAASGLVVRTILSHLGLRTLDSCTQIIVQELSLVLEVEPEIRGIFSSIESAWQNAFELLTYTSTIIFLRPDQFHYPVWLSVGAVATAILLFSNFVWHRRGHLLHPEKTAGICGCHER</sequence>
<comment type="function">
    <text evidence="6">May be involved in iron transport and iron homeostasis.</text>
</comment>
<dbReference type="GO" id="GO:0016020">
    <property type="term" value="C:membrane"/>
    <property type="evidence" value="ECO:0007669"/>
    <property type="project" value="UniProtKB-SubCell"/>
</dbReference>
<dbReference type="PANTHER" id="PTHR11660:SF57">
    <property type="entry name" value="SOLUTE CARRIER FAMILY 40 MEMBER"/>
    <property type="match status" value="1"/>
</dbReference>
<evidence type="ECO:0000256" key="6">
    <source>
        <dbReference type="RuleBase" id="RU365065"/>
    </source>
</evidence>
<feature type="compositionally biased region" description="Basic and acidic residues" evidence="7">
    <location>
        <begin position="1"/>
        <end position="29"/>
    </location>
</feature>
<gene>
    <name evidence="8" type="ORF">L198_05918</name>
</gene>
<keyword evidence="9" id="KW-1185">Reference proteome</keyword>
<organism evidence="8 9">
    <name type="scientific">Cryptococcus wingfieldii CBS 7118</name>
    <dbReference type="NCBI Taxonomy" id="1295528"/>
    <lineage>
        <taxon>Eukaryota</taxon>
        <taxon>Fungi</taxon>
        <taxon>Dikarya</taxon>
        <taxon>Basidiomycota</taxon>
        <taxon>Agaricomycotina</taxon>
        <taxon>Tremellomycetes</taxon>
        <taxon>Tremellales</taxon>
        <taxon>Cryptococcaceae</taxon>
        <taxon>Cryptococcus</taxon>
    </lineage>
</organism>
<comment type="caution">
    <text evidence="6">Lacks conserved residue(s) required for the propagation of feature annotation.</text>
</comment>
<reference evidence="8 9" key="1">
    <citation type="submission" date="2016-06" db="EMBL/GenBank/DDBJ databases">
        <title>Evolution of pathogenesis and genome organization in the Tremellales.</title>
        <authorList>
            <person name="Cuomo C."/>
            <person name="Litvintseva A."/>
            <person name="Heitman J."/>
            <person name="Chen Y."/>
            <person name="Sun S."/>
            <person name="Springer D."/>
            <person name="Dromer F."/>
            <person name="Young S."/>
            <person name="Zeng Q."/>
            <person name="Chapman S."/>
            <person name="Gujja S."/>
            <person name="Saif S."/>
            <person name="Birren B."/>
        </authorList>
    </citation>
    <scope>NUCLEOTIDE SEQUENCE [LARGE SCALE GENOMIC DNA]</scope>
    <source>
        <strain evidence="8 9">CBS 7118</strain>
    </source>
</reference>